<gene>
    <name evidence="3" type="ORF">ACFOLH_13005</name>
</gene>
<keyword evidence="2" id="KW-0812">Transmembrane</keyword>
<dbReference type="Proteomes" id="UP001595685">
    <property type="component" value="Unassembled WGS sequence"/>
</dbReference>
<evidence type="ECO:0000256" key="2">
    <source>
        <dbReference type="SAM" id="Phobius"/>
    </source>
</evidence>
<keyword evidence="2" id="KW-0472">Membrane</keyword>
<comment type="caution">
    <text evidence="3">The sequence shown here is derived from an EMBL/GenBank/DDBJ whole genome shotgun (WGS) entry which is preliminary data.</text>
</comment>
<evidence type="ECO:0000256" key="1">
    <source>
        <dbReference type="SAM" id="MobiDB-lite"/>
    </source>
</evidence>
<name>A0ABV7WHB9_9MICO</name>
<reference evidence="4" key="1">
    <citation type="journal article" date="2019" name="Int. J. Syst. Evol. Microbiol.">
        <title>The Global Catalogue of Microorganisms (GCM) 10K type strain sequencing project: providing services to taxonomists for standard genome sequencing and annotation.</title>
        <authorList>
            <consortium name="The Broad Institute Genomics Platform"/>
            <consortium name="The Broad Institute Genome Sequencing Center for Infectious Disease"/>
            <person name="Wu L."/>
            <person name="Ma J."/>
        </authorList>
    </citation>
    <scope>NUCLEOTIDE SEQUENCE [LARGE SCALE GENOMIC DNA]</scope>
    <source>
        <strain evidence="4">NCAIM B.02333</strain>
    </source>
</reference>
<feature type="transmembrane region" description="Helical" evidence="2">
    <location>
        <begin position="21"/>
        <end position="45"/>
    </location>
</feature>
<dbReference type="EMBL" id="JBHRWW010000008">
    <property type="protein sequence ID" value="MFC3689261.1"/>
    <property type="molecule type" value="Genomic_DNA"/>
</dbReference>
<feature type="region of interest" description="Disordered" evidence="1">
    <location>
        <begin position="293"/>
        <end position="332"/>
    </location>
</feature>
<accession>A0ABV7WHB9</accession>
<keyword evidence="2" id="KW-1133">Transmembrane helix</keyword>
<evidence type="ECO:0000313" key="3">
    <source>
        <dbReference type="EMBL" id="MFC3689261.1"/>
    </source>
</evidence>
<dbReference type="RefSeq" id="WP_340288549.1">
    <property type="nucleotide sequence ID" value="NZ_JBBEOI010000002.1"/>
</dbReference>
<sequence>MSRLGVTATRAGDTETWSRQRLLGVLTAVAVTAVLLAAGLGYTVYLAVAGGTSTATATATASGAHGRTDDTQARRDRIAAAPMLAVAPGDAQPAVPAATVGPVLVIPPATTVGPADVPSGFPRTPEGAVAQLAAIETSVFQAMSIPLTEQIHQQWVLDPGTDPGTGTDPTGTAAAEDHAAVGAAELAGWEITRHVQSFLGTAQMGPEKDLTTTVTVTPAAAQVKGVDGSEWVLACVLLEVRAVIVTEARLGFGHCERMQWHEGRWVIDPGPAPARAPSTWPGSQRSLDAGWRTWVQADPETTTGRGDDNVLPPSTGPGAPWLDGGSGGDDGA</sequence>
<organism evidence="3 4">
    <name type="scientific">Aquipuribacter hungaricus</name>
    <dbReference type="NCBI Taxonomy" id="545624"/>
    <lineage>
        <taxon>Bacteria</taxon>
        <taxon>Bacillati</taxon>
        <taxon>Actinomycetota</taxon>
        <taxon>Actinomycetes</taxon>
        <taxon>Micrococcales</taxon>
        <taxon>Intrasporangiaceae</taxon>
        <taxon>Aquipuribacter</taxon>
    </lineage>
</organism>
<proteinExistence type="predicted"/>
<protein>
    <submittedName>
        <fullName evidence="3">Uncharacterized protein</fullName>
    </submittedName>
</protein>
<keyword evidence="4" id="KW-1185">Reference proteome</keyword>
<evidence type="ECO:0000313" key="4">
    <source>
        <dbReference type="Proteomes" id="UP001595685"/>
    </source>
</evidence>